<reference evidence="12 13" key="2">
    <citation type="journal article" date="2013" name="PLoS ONE">
        <title>Whole genome mapping and re-organization of the nuclear and mitochondrial genomes of Babesia microti isolates.</title>
        <authorList>
            <person name="Cornillot E."/>
            <person name="Dassouli A."/>
            <person name="Garg A."/>
            <person name="Pachikara N."/>
            <person name="Randazzo S."/>
            <person name="Depoix D."/>
            <person name="Carcy B."/>
            <person name="Delbecq S."/>
            <person name="Frutos R."/>
            <person name="Silva J.C."/>
            <person name="Sutton R."/>
            <person name="Krause P.J."/>
            <person name="Mamoun C.B."/>
        </authorList>
    </citation>
    <scope>NUCLEOTIDE SEQUENCE [LARGE SCALE GENOMIC DNA]</scope>
    <source>
        <strain evidence="12 13">RI</strain>
    </source>
</reference>
<dbReference type="GO" id="GO:0006420">
    <property type="term" value="P:arginyl-tRNA aminoacylation"/>
    <property type="evidence" value="ECO:0007669"/>
    <property type="project" value="InterPro"/>
</dbReference>
<sequence length="678" mass="76956">MLHIIDITKKSAILLLVAANVYGWKPPKSLHTYTSDLVRRASIELLNQHKYADFTKTITFDELSRNIVSPFCLKGTDFQSNIPQIIANKLHLNASDVTYELINVIKGYEDPLISGIFGSENGYLNIKLNDQAIWSGVENVVRDPNCNLPAAGFESGFHEKKILIDYFGPNVGKPLHMGHFRSLILGNCIANAYQSLGSRVYRRNHIGDWGSQSGSVIRYLLEYDPLTFKILDPKNTDTETTREHEIFRTSQYSERQLMFEESDDKLHLPQSHQVPMIYISSLGEIYSRAKQLMERDKDFRIRVSLETTRLQNNTFPESAAWENVKSISKGHFNDIIELLGFKYLKTVPESVYSTRVYKLSQELVDLGLAKICDDGSIKTDKLVIRTKYGAYTYAATEIAALIYRVQQLKPIRMIYITDHSQSEHFQNVFRFVKQNNLINSGTQLSHVSFGHVKAHDNRKISSRCGTTATLLDVFKEAIDLAHKRILEHKKFNLTIENTSIKLGIGSTIFSDLSINRHSGYIFSMDRITQQGSNPLLYILYAYVRARSIFDRVCEIDAKVAECKFVPPTILSCAVPPISLPIYTLAVPKTISGISRKLALMITLFPYVVEQVAVECMPNRLCQYAFNLAKLFTQFYSEVRVVSLGDGKVDLDAFKLVCATRKVLHMALEIMGIRTINVL</sequence>
<organism evidence="12 13">
    <name type="scientific">Babesia microti (strain RI)</name>
    <dbReference type="NCBI Taxonomy" id="1133968"/>
    <lineage>
        <taxon>Eukaryota</taxon>
        <taxon>Sar</taxon>
        <taxon>Alveolata</taxon>
        <taxon>Apicomplexa</taxon>
        <taxon>Aconoidasida</taxon>
        <taxon>Piroplasmida</taxon>
        <taxon>Babesiidae</taxon>
        <taxon>Babesia</taxon>
    </lineage>
</organism>
<keyword evidence="5 10" id="KW-0067">ATP-binding</keyword>
<reference evidence="12 13" key="3">
    <citation type="journal article" date="2016" name="Sci. Rep.">
        <title>Genome-wide diversity and gene expression profiling of Babesia microti isolates identify polymorphic genes that mediate host-pathogen interactions.</title>
        <authorList>
            <person name="Silva J.C."/>
            <person name="Cornillot E."/>
            <person name="McCracken C."/>
            <person name="Usmani-Brown S."/>
            <person name="Dwivedi A."/>
            <person name="Ifeonu O.O."/>
            <person name="Crabtree J."/>
            <person name="Gotia H.T."/>
            <person name="Virji A.Z."/>
            <person name="Reynes C."/>
            <person name="Colinge J."/>
            <person name="Kumar V."/>
            <person name="Lawres L."/>
            <person name="Pazzi J.E."/>
            <person name="Pablo J.V."/>
            <person name="Hung C."/>
            <person name="Brancato J."/>
            <person name="Kumari P."/>
            <person name="Orvis J."/>
            <person name="Tretina K."/>
            <person name="Chibucos M."/>
            <person name="Ott S."/>
            <person name="Sadzewicz L."/>
            <person name="Sengamalay N."/>
            <person name="Shetty A.C."/>
            <person name="Su Q."/>
            <person name="Tallon L."/>
            <person name="Fraser C.M."/>
            <person name="Frutos R."/>
            <person name="Molina D.M."/>
            <person name="Krause P.J."/>
            <person name="Ben Mamoun C."/>
        </authorList>
    </citation>
    <scope>NUCLEOTIDE SEQUENCE [LARGE SCALE GENOMIC DNA]</scope>
    <source>
        <strain evidence="12 13">RI</strain>
    </source>
</reference>
<evidence type="ECO:0000256" key="5">
    <source>
        <dbReference type="ARBA" id="ARBA00022840"/>
    </source>
</evidence>
<name>A0A1N6LW81_BABMR</name>
<evidence type="ECO:0000256" key="7">
    <source>
        <dbReference type="ARBA" id="ARBA00023146"/>
    </source>
</evidence>
<evidence type="ECO:0000313" key="13">
    <source>
        <dbReference type="Proteomes" id="UP000002899"/>
    </source>
</evidence>
<dbReference type="InterPro" id="IPR008909">
    <property type="entry name" value="DALR_anticod-bd"/>
</dbReference>
<proteinExistence type="inferred from homology"/>
<reference evidence="12 13" key="1">
    <citation type="journal article" date="2012" name="Nucleic Acids Res.">
        <title>Sequencing of the smallest Apicomplexan genome from the human pathogen Babesia microti.</title>
        <authorList>
            <person name="Cornillot E."/>
            <person name="Hadj-Kaddour K."/>
            <person name="Dassouli A."/>
            <person name="Noel B."/>
            <person name="Ranwez V."/>
            <person name="Vacherie B."/>
            <person name="Augagneur Y."/>
            <person name="Bres V."/>
            <person name="Duclos A."/>
            <person name="Randazzo S."/>
            <person name="Carcy B."/>
            <person name="Debierre-Grockiego F."/>
            <person name="Delbecq S."/>
            <person name="Moubri-Menage K."/>
            <person name="Shams-Eldin H."/>
            <person name="Usmani-Brown S."/>
            <person name="Bringaud F."/>
            <person name="Wincker P."/>
            <person name="Vivares C.P."/>
            <person name="Schwarz R.T."/>
            <person name="Schetters T.P."/>
            <person name="Krause P.J."/>
            <person name="Gorenflot A."/>
            <person name="Berry V."/>
            <person name="Barbe V."/>
            <person name="Ben Mamoun C."/>
        </authorList>
    </citation>
    <scope>NUCLEOTIDE SEQUENCE [LARGE SCALE GENOMIC DNA]</scope>
    <source>
        <strain evidence="12 13">RI</strain>
    </source>
</reference>
<keyword evidence="13" id="KW-1185">Reference proteome</keyword>
<dbReference type="InterPro" id="IPR001278">
    <property type="entry name" value="Arg-tRNA-ligase"/>
</dbReference>
<dbReference type="PANTHER" id="PTHR11956">
    <property type="entry name" value="ARGINYL-TRNA SYNTHETASE"/>
    <property type="match status" value="1"/>
</dbReference>
<dbReference type="EC" id="6.1.1.19" evidence="2"/>
<dbReference type="PRINTS" id="PR01038">
    <property type="entry name" value="TRNASYNTHARG"/>
</dbReference>
<evidence type="ECO:0000256" key="4">
    <source>
        <dbReference type="ARBA" id="ARBA00022741"/>
    </source>
</evidence>
<evidence type="ECO:0000256" key="1">
    <source>
        <dbReference type="ARBA" id="ARBA00005594"/>
    </source>
</evidence>
<evidence type="ECO:0000256" key="6">
    <source>
        <dbReference type="ARBA" id="ARBA00022917"/>
    </source>
</evidence>
<comment type="catalytic activity">
    <reaction evidence="9">
        <text>tRNA(Arg) + L-arginine + ATP = L-arginyl-tRNA(Arg) + AMP + diphosphate</text>
        <dbReference type="Rhea" id="RHEA:20301"/>
        <dbReference type="Rhea" id="RHEA-COMP:9658"/>
        <dbReference type="Rhea" id="RHEA-COMP:9673"/>
        <dbReference type="ChEBI" id="CHEBI:30616"/>
        <dbReference type="ChEBI" id="CHEBI:32682"/>
        <dbReference type="ChEBI" id="CHEBI:33019"/>
        <dbReference type="ChEBI" id="CHEBI:78442"/>
        <dbReference type="ChEBI" id="CHEBI:78513"/>
        <dbReference type="ChEBI" id="CHEBI:456215"/>
        <dbReference type="EC" id="6.1.1.19"/>
    </reaction>
</comment>
<protein>
    <recommendedName>
        <fullName evidence="2">arginine--tRNA ligase</fullName>
        <ecNumber evidence="2">6.1.1.19</ecNumber>
    </recommendedName>
    <alternativeName>
        <fullName evidence="8">Arginyl-tRNA synthetase</fullName>
    </alternativeName>
</protein>
<dbReference type="SUPFAM" id="SSF52374">
    <property type="entry name" value="Nucleotidylyl transferase"/>
    <property type="match status" value="1"/>
</dbReference>
<dbReference type="VEuPathDB" id="PiroplasmaDB:BMR1_01G00100"/>
<dbReference type="GO" id="GO:0004814">
    <property type="term" value="F:arginine-tRNA ligase activity"/>
    <property type="evidence" value="ECO:0007669"/>
    <property type="project" value="UniProtKB-EC"/>
</dbReference>
<dbReference type="SMART" id="SM00836">
    <property type="entry name" value="DALR_1"/>
    <property type="match status" value="1"/>
</dbReference>
<dbReference type="Gene3D" id="1.10.730.10">
    <property type="entry name" value="Isoleucyl-tRNA Synthetase, Domain 1"/>
    <property type="match status" value="1"/>
</dbReference>
<gene>
    <name evidence="12" type="ORF">BMR1_01G00100</name>
</gene>
<evidence type="ECO:0000256" key="9">
    <source>
        <dbReference type="ARBA" id="ARBA00049339"/>
    </source>
</evidence>
<evidence type="ECO:0000256" key="3">
    <source>
        <dbReference type="ARBA" id="ARBA00022598"/>
    </source>
</evidence>
<dbReference type="OrthoDB" id="68056at2759"/>
<dbReference type="Gene3D" id="3.40.50.620">
    <property type="entry name" value="HUPs"/>
    <property type="match status" value="1"/>
</dbReference>
<dbReference type="InterPro" id="IPR035684">
    <property type="entry name" value="ArgRS_core"/>
</dbReference>
<dbReference type="KEGG" id="bmic:BMR1_01G00100"/>
<dbReference type="InterPro" id="IPR001412">
    <property type="entry name" value="aa-tRNA-synth_I_CS"/>
</dbReference>
<dbReference type="PROSITE" id="PS00178">
    <property type="entry name" value="AA_TRNA_LIGASE_I"/>
    <property type="match status" value="1"/>
</dbReference>
<evidence type="ECO:0000256" key="2">
    <source>
        <dbReference type="ARBA" id="ARBA00012837"/>
    </source>
</evidence>
<evidence type="ECO:0000313" key="12">
    <source>
        <dbReference type="EMBL" id="SIO73126.1"/>
    </source>
</evidence>
<dbReference type="InterPro" id="IPR009080">
    <property type="entry name" value="tRNAsynth_Ia_anticodon-bd"/>
</dbReference>
<keyword evidence="3 10" id="KW-0436">Ligase</keyword>
<dbReference type="RefSeq" id="XP_021337238.1">
    <property type="nucleotide sequence ID" value="XM_021481971.1"/>
</dbReference>
<dbReference type="Proteomes" id="UP000002899">
    <property type="component" value="Chromosome I"/>
</dbReference>
<comment type="similarity">
    <text evidence="1 10">Belongs to the class-I aminoacyl-tRNA synthetase family.</text>
</comment>
<evidence type="ECO:0000256" key="8">
    <source>
        <dbReference type="ARBA" id="ARBA00033033"/>
    </source>
</evidence>
<keyword evidence="7 10" id="KW-0030">Aminoacyl-tRNA synthetase</keyword>
<dbReference type="AlphaFoldDB" id="A0A1N6LW81"/>
<dbReference type="Pfam" id="PF00750">
    <property type="entry name" value="tRNA-synt_1d"/>
    <property type="match status" value="2"/>
</dbReference>
<feature type="domain" description="DALR anticodon binding" evidence="11">
    <location>
        <begin position="538"/>
        <end position="678"/>
    </location>
</feature>
<dbReference type="EMBL" id="FO082871">
    <property type="protein sequence ID" value="SIO73126.1"/>
    <property type="molecule type" value="Genomic_DNA"/>
</dbReference>
<dbReference type="PANTHER" id="PTHR11956:SF5">
    <property type="entry name" value="ARGININE--TRNA LIGASE, CYTOPLASMIC"/>
    <property type="match status" value="1"/>
</dbReference>
<accession>A0A1N6LW81</accession>
<evidence type="ECO:0000259" key="11">
    <source>
        <dbReference type="SMART" id="SM00836"/>
    </source>
</evidence>
<dbReference type="Pfam" id="PF05746">
    <property type="entry name" value="DALR_1"/>
    <property type="match status" value="1"/>
</dbReference>
<evidence type="ECO:0000256" key="10">
    <source>
        <dbReference type="RuleBase" id="RU363038"/>
    </source>
</evidence>
<dbReference type="GeneID" id="24423102"/>
<keyword evidence="6 10" id="KW-0648">Protein biosynthesis</keyword>
<dbReference type="SUPFAM" id="SSF47323">
    <property type="entry name" value="Anticodon-binding domain of a subclass of class I aminoacyl-tRNA synthetases"/>
    <property type="match status" value="1"/>
</dbReference>
<dbReference type="InterPro" id="IPR014729">
    <property type="entry name" value="Rossmann-like_a/b/a_fold"/>
</dbReference>
<keyword evidence="4 10" id="KW-0547">Nucleotide-binding</keyword>
<dbReference type="GO" id="GO:0005524">
    <property type="term" value="F:ATP binding"/>
    <property type="evidence" value="ECO:0007669"/>
    <property type="project" value="UniProtKB-KW"/>
</dbReference>